<dbReference type="CDD" id="cd09631">
    <property type="entry name" value="DOMON_DOH"/>
    <property type="match status" value="1"/>
</dbReference>
<dbReference type="GO" id="GO:0042421">
    <property type="term" value="P:norepinephrine biosynthetic process"/>
    <property type="evidence" value="ECO:0007669"/>
    <property type="project" value="TreeGrafter"/>
</dbReference>
<dbReference type="GO" id="GO:0030667">
    <property type="term" value="C:secretory granule membrane"/>
    <property type="evidence" value="ECO:0007669"/>
    <property type="project" value="TreeGrafter"/>
</dbReference>
<proteinExistence type="predicted"/>
<organism evidence="2 3">
    <name type="scientific">Methanothrix harundinacea (strain 6Ac)</name>
    <name type="common">Methanosaeta harundinacea</name>
    <dbReference type="NCBI Taxonomy" id="1110509"/>
    <lineage>
        <taxon>Archaea</taxon>
        <taxon>Methanobacteriati</taxon>
        <taxon>Methanobacteriota</taxon>
        <taxon>Stenosarchaea group</taxon>
        <taxon>Methanomicrobia</taxon>
        <taxon>Methanotrichales</taxon>
        <taxon>Methanotrichaceae</taxon>
        <taxon>Methanothrix</taxon>
    </lineage>
</organism>
<dbReference type="PANTHER" id="PTHR10157:SF23">
    <property type="entry name" value="MOXD1 HOMOLOG 1"/>
    <property type="match status" value="1"/>
</dbReference>
<dbReference type="KEGG" id="mhi:Mhar_1825"/>
<dbReference type="InterPro" id="IPR005018">
    <property type="entry name" value="DOMON_domain"/>
</dbReference>
<dbReference type="InterPro" id="IPR009078">
    <property type="entry name" value="Ferritin-like_SF"/>
</dbReference>
<feature type="domain" description="DOMON" evidence="1">
    <location>
        <begin position="104"/>
        <end position="223"/>
    </location>
</feature>
<evidence type="ECO:0000313" key="2">
    <source>
        <dbReference type="EMBL" id="AET65183.1"/>
    </source>
</evidence>
<dbReference type="PROSITE" id="PS50836">
    <property type="entry name" value="DOMON"/>
    <property type="match status" value="1"/>
</dbReference>
<dbReference type="GO" id="GO:0006589">
    <property type="term" value="P:octopamine biosynthetic process"/>
    <property type="evidence" value="ECO:0007669"/>
    <property type="project" value="TreeGrafter"/>
</dbReference>
<protein>
    <submittedName>
        <fullName evidence="2">DOMON domain protein</fullName>
    </submittedName>
</protein>
<dbReference type="HOGENOM" id="CLU_711000_0_0_2"/>
<dbReference type="InterPro" id="IPR019243">
    <property type="entry name" value="DUF2202"/>
</dbReference>
<dbReference type="GO" id="GO:0004500">
    <property type="term" value="F:dopamine beta-monooxygenase activity"/>
    <property type="evidence" value="ECO:0007669"/>
    <property type="project" value="InterPro"/>
</dbReference>
<dbReference type="Pfam" id="PF03351">
    <property type="entry name" value="DOMON"/>
    <property type="match status" value="1"/>
</dbReference>
<dbReference type="AlphaFoldDB" id="G7WPI2"/>
<dbReference type="Gene3D" id="1.20.1260.10">
    <property type="match status" value="1"/>
</dbReference>
<dbReference type="GO" id="GO:0042420">
    <property type="term" value="P:dopamine catabolic process"/>
    <property type="evidence" value="ECO:0007669"/>
    <property type="project" value="TreeGrafter"/>
</dbReference>
<dbReference type="PATRIC" id="fig|1110509.7.peg.2025"/>
<dbReference type="GO" id="GO:0005507">
    <property type="term" value="F:copper ion binding"/>
    <property type="evidence" value="ECO:0007669"/>
    <property type="project" value="TreeGrafter"/>
</dbReference>
<dbReference type="SMART" id="SM00664">
    <property type="entry name" value="DoH"/>
    <property type="match status" value="1"/>
</dbReference>
<dbReference type="CDD" id="cd01048">
    <property type="entry name" value="Ferritin_like_AB2"/>
    <property type="match status" value="1"/>
</dbReference>
<name>G7WPI2_METH6</name>
<dbReference type="PANTHER" id="PTHR10157">
    <property type="entry name" value="DOPAMINE BETA HYDROXYLASE RELATED"/>
    <property type="match status" value="1"/>
</dbReference>
<sequence>MSSHLSRNIFKHYFGDSGKDRYLDMGYRDKLWWVSYLRLLPIILLTALLLSGCVEREVAGPVAVEEAGVPAEPGLWNPDGVIAEGEYSGYALLIGPEGLGYPGGDLEVFWRTDDEHLYMALRGETTGWLAIGFYPREWKKGGDVVIGRVNGRDAVVEDQYIIDFFGPHIPDVELSGTDDILEFGGLEKGGVTVIEFRRRLDTGDEFDRAITPGEDLPIIWSISRSEDLKQIHDVARAEGMLRLGEETAGPSATAPLSAAQLQGMAFILEEERMARDLYLELYKTTRLPIFLDVARSEETHIASILTLMKRRGLSAPPEAPGVYADETLQKIYEDLLSGADGPVVALGAAAQVEEASVHDLRKEIEGALEPDLISVYGGLMVGSEKHLRTFVRALEERGGEYNPMILSQEEFDRIVRY</sequence>
<dbReference type="STRING" id="1110509.Mhar_1825"/>
<dbReference type="SUPFAM" id="SSF47240">
    <property type="entry name" value="Ferritin-like"/>
    <property type="match status" value="1"/>
</dbReference>
<evidence type="ECO:0000313" key="3">
    <source>
        <dbReference type="Proteomes" id="UP000005877"/>
    </source>
</evidence>
<evidence type="ECO:0000259" key="1">
    <source>
        <dbReference type="PROSITE" id="PS50836"/>
    </source>
</evidence>
<accession>G7WPI2</accession>
<dbReference type="EMBL" id="CP003117">
    <property type="protein sequence ID" value="AET65183.1"/>
    <property type="molecule type" value="Genomic_DNA"/>
</dbReference>
<dbReference type="GO" id="GO:0005615">
    <property type="term" value="C:extracellular space"/>
    <property type="evidence" value="ECO:0007669"/>
    <property type="project" value="TreeGrafter"/>
</dbReference>
<dbReference type="InterPro" id="IPR012347">
    <property type="entry name" value="Ferritin-like"/>
</dbReference>
<dbReference type="InterPro" id="IPR045266">
    <property type="entry name" value="DOH_DOMON"/>
</dbReference>
<dbReference type="InterPro" id="IPR000945">
    <property type="entry name" value="DBH-like"/>
</dbReference>
<keyword evidence="3" id="KW-1185">Reference proteome</keyword>
<gene>
    <name evidence="2" type="ordered locus">Mhar_1825</name>
</gene>
<dbReference type="Proteomes" id="UP000005877">
    <property type="component" value="Chromosome"/>
</dbReference>
<reference evidence="2 3" key="1">
    <citation type="journal article" date="2012" name="PLoS ONE">
        <title>The genome characteristics and predicted function of methyl-group oxidation pathway in the obligate aceticlastic methanogens, Methanosaeta spp.</title>
        <authorList>
            <person name="Zhu J."/>
            <person name="Zheng H."/>
            <person name="Ai G."/>
            <person name="Zhang G."/>
            <person name="Liu D."/>
            <person name="Liu X."/>
            <person name="Dong X."/>
        </authorList>
    </citation>
    <scope>NUCLEOTIDE SEQUENCE [LARGE SCALE GENOMIC DNA]</scope>
    <source>
        <strain evidence="2 3">6Ac</strain>
    </source>
</reference>
<dbReference type="Pfam" id="PF09968">
    <property type="entry name" value="DUF2202"/>
    <property type="match status" value="1"/>
</dbReference>